<evidence type="ECO:0000256" key="3">
    <source>
        <dbReference type="ARBA" id="ARBA00022449"/>
    </source>
</evidence>
<feature type="transmembrane region" description="Helical" evidence="10">
    <location>
        <begin position="146"/>
        <end position="163"/>
    </location>
</feature>
<dbReference type="InterPro" id="IPR002528">
    <property type="entry name" value="MATE_fam"/>
</dbReference>
<evidence type="ECO:0000256" key="8">
    <source>
        <dbReference type="ARBA" id="ARBA00023136"/>
    </source>
</evidence>
<feature type="transmembrane region" description="Helical" evidence="10">
    <location>
        <begin position="253"/>
        <end position="276"/>
    </location>
</feature>
<evidence type="ECO:0000256" key="7">
    <source>
        <dbReference type="ARBA" id="ARBA00023065"/>
    </source>
</evidence>
<feature type="transmembrane region" description="Helical" evidence="10">
    <location>
        <begin position="175"/>
        <end position="199"/>
    </location>
</feature>
<feature type="transmembrane region" description="Helical" evidence="10">
    <location>
        <begin position="27"/>
        <end position="44"/>
    </location>
</feature>
<evidence type="ECO:0000256" key="10">
    <source>
        <dbReference type="SAM" id="Phobius"/>
    </source>
</evidence>
<feature type="transmembrane region" description="Helical" evidence="10">
    <location>
        <begin position="205"/>
        <end position="230"/>
    </location>
</feature>
<keyword evidence="8 10" id="KW-0472">Membrane</keyword>
<evidence type="ECO:0000256" key="5">
    <source>
        <dbReference type="ARBA" id="ARBA00022692"/>
    </source>
</evidence>
<keyword evidence="3" id="KW-0050">Antiport</keyword>
<evidence type="ECO:0000256" key="6">
    <source>
        <dbReference type="ARBA" id="ARBA00022989"/>
    </source>
</evidence>
<reference evidence="11" key="1">
    <citation type="submission" date="2019-08" db="EMBL/GenBank/DDBJ databases">
        <authorList>
            <person name="Kucharzyk K."/>
            <person name="Murdoch R.W."/>
            <person name="Higgins S."/>
            <person name="Loffler F."/>
        </authorList>
    </citation>
    <scope>NUCLEOTIDE SEQUENCE</scope>
</reference>
<dbReference type="GO" id="GO:0005886">
    <property type="term" value="C:plasma membrane"/>
    <property type="evidence" value="ECO:0007669"/>
    <property type="project" value="UniProtKB-SubCell"/>
</dbReference>
<keyword evidence="4" id="KW-1003">Cell membrane</keyword>
<keyword evidence="2" id="KW-0813">Transport</keyword>
<dbReference type="AlphaFoldDB" id="A0A644VS64"/>
<evidence type="ECO:0000313" key="11">
    <source>
        <dbReference type="EMBL" id="MPL94245.1"/>
    </source>
</evidence>
<dbReference type="InterPro" id="IPR048279">
    <property type="entry name" value="MdtK-like"/>
</dbReference>
<organism evidence="11">
    <name type="scientific">bioreactor metagenome</name>
    <dbReference type="NCBI Taxonomy" id="1076179"/>
    <lineage>
        <taxon>unclassified sequences</taxon>
        <taxon>metagenomes</taxon>
        <taxon>ecological metagenomes</taxon>
    </lineage>
</organism>
<dbReference type="GO" id="GO:0006811">
    <property type="term" value="P:monoatomic ion transport"/>
    <property type="evidence" value="ECO:0007669"/>
    <property type="project" value="UniProtKB-KW"/>
</dbReference>
<keyword evidence="6 10" id="KW-1133">Transmembrane helix</keyword>
<comment type="caution">
    <text evidence="11">The sequence shown here is derived from an EMBL/GenBank/DDBJ whole genome shotgun (WGS) entry which is preliminary data.</text>
</comment>
<feature type="transmembrane region" description="Helical" evidence="10">
    <location>
        <begin position="330"/>
        <end position="351"/>
    </location>
</feature>
<gene>
    <name evidence="11" type="primary">mdtK_5</name>
    <name evidence="11" type="ORF">SDC9_40395</name>
</gene>
<dbReference type="EMBL" id="VSSQ01000420">
    <property type="protein sequence ID" value="MPL94245.1"/>
    <property type="molecule type" value="Genomic_DNA"/>
</dbReference>
<feature type="transmembrane region" description="Helical" evidence="10">
    <location>
        <begin position="103"/>
        <end position="126"/>
    </location>
</feature>
<dbReference type="PANTHER" id="PTHR43298">
    <property type="entry name" value="MULTIDRUG RESISTANCE PROTEIN NORM-RELATED"/>
    <property type="match status" value="1"/>
</dbReference>
<evidence type="ECO:0000256" key="1">
    <source>
        <dbReference type="ARBA" id="ARBA00004651"/>
    </source>
</evidence>
<sequence length="460" mass="51782">MVTKLTLKLISLQLSFQKDNMLSAKNIFKVTYPVFLTLLVQNIINVTDTAFLGRVSEVALGGSAIGGVYFLAIFVIGFGFSQGTQIIIGRRNGEGKYAEVGPIFNNGMFFILLLSAFFLIFSWLFNADIMKYLVSSDQIYHASLEYLYWRKWSFIFAFINVMFRGMFVGVTNTSVLTGSAIITATVNVVLDYAMIFGHWGFPEMGIAGAALASVIAEAASTVFLIVYTFLHQDFQKYQLYSIKKIDFKLIRQILELSVFIMFQFFISISTWFMFFIFIERMGERPLAATNIGRSLYVLLMIPGSALATTVSTMVSNLIGADRRPDVIPFIHKMLGVVVVLVTPLMIFTYFFPELFAQIYTNDPGLVAASIPVMKVVSIAMIFCAVGSILFHSISGTGNTKTAFIIEFVTLFFYLSYVYYTAIINPQPVHVVWMSEFVYWSVLGIGAYIYLRKGNWQKKVL</sequence>
<evidence type="ECO:0000256" key="4">
    <source>
        <dbReference type="ARBA" id="ARBA00022475"/>
    </source>
</evidence>
<feature type="transmembrane region" description="Helical" evidence="10">
    <location>
        <begin position="402"/>
        <end position="419"/>
    </location>
</feature>
<evidence type="ECO:0000256" key="2">
    <source>
        <dbReference type="ARBA" id="ARBA00022448"/>
    </source>
</evidence>
<proteinExistence type="predicted"/>
<feature type="transmembrane region" description="Helical" evidence="10">
    <location>
        <begin position="64"/>
        <end position="82"/>
    </location>
</feature>
<protein>
    <recommendedName>
        <fullName evidence="9">Multidrug-efflux transporter</fullName>
    </recommendedName>
</protein>
<name>A0A644VS64_9ZZZZ</name>
<dbReference type="CDD" id="cd13133">
    <property type="entry name" value="MATE_like_7"/>
    <property type="match status" value="1"/>
</dbReference>
<comment type="subcellular location">
    <subcellularLocation>
        <location evidence="1">Cell membrane</location>
        <topology evidence="1">Multi-pass membrane protein</topology>
    </subcellularLocation>
</comment>
<dbReference type="GO" id="GO:0015297">
    <property type="term" value="F:antiporter activity"/>
    <property type="evidence" value="ECO:0007669"/>
    <property type="project" value="UniProtKB-KW"/>
</dbReference>
<keyword evidence="5 10" id="KW-0812">Transmembrane</keyword>
<accession>A0A644VS64</accession>
<feature type="transmembrane region" description="Helical" evidence="10">
    <location>
        <begin position="431"/>
        <end position="450"/>
    </location>
</feature>
<dbReference type="InterPro" id="IPR050222">
    <property type="entry name" value="MATE_MdtK"/>
</dbReference>
<dbReference type="Pfam" id="PF01554">
    <property type="entry name" value="MatE"/>
    <property type="match status" value="2"/>
</dbReference>
<dbReference type="NCBIfam" id="TIGR00797">
    <property type="entry name" value="matE"/>
    <property type="match status" value="1"/>
</dbReference>
<feature type="transmembrane region" description="Helical" evidence="10">
    <location>
        <begin position="296"/>
        <end position="318"/>
    </location>
</feature>
<dbReference type="PANTHER" id="PTHR43298:SF2">
    <property type="entry name" value="FMN_FAD EXPORTER YEEO-RELATED"/>
    <property type="match status" value="1"/>
</dbReference>
<evidence type="ECO:0000256" key="9">
    <source>
        <dbReference type="ARBA" id="ARBA00031636"/>
    </source>
</evidence>
<dbReference type="PIRSF" id="PIRSF006603">
    <property type="entry name" value="DinF"/>
    <property type="match status" value="1"/>
</dbReference>
<dbReference type="GO" id="GO:0042910">
    <property type="term" value="F:xenobiotic transmembrane transporter activity"/>
    <property type="evidence" value="ECO:0007669"/>
    <property type="project" value="InterPro"/>
</dbReference>
<keyword evidence="7" id="KW-0406">Ion transport</keyword>
<feature type="transmembrane region" description="Helical" evidence="10">
    <location>
        <begin position="371"/>
        <end position="390"/>
    </location>
</feature>